<dbReference type="PANTHER" id="PTHR43781:SF1">
    <property type="entry name" value="SACCHAROPINE DEHYDROGENASE"/>
    <property type="match status" value="1"/>
</dbReference>
<gene>
    <name evidence="1" type="ORF">SCAR479_05122</name>
</gene>
<reference evidence="1 2" key="1">
    <citation type="submission" date="2024-02" db="EMBL/GenBank/DDBJ databases">
        <title>First draft genome assembly of two strains of Seiridium cardinale.</title>
        <authorList>
            <person name="Emiliani G."/>
            <person name="Scali E."/>
        </authorList>
    </citation>
    <scope>NUCLEOTIDE SEQUENCE [LARGE SCALE GENOMIC DNA]</scope>
    <source>
        <strain evidence="1 2">BM-138-000479</strain>
    </source>
</reference>
<organism evidence="1 2">
    <name type="scientific">Seiridium cardinale</name>
    <dbReference type="NCBI Taxonomy" id="138064"/>
    <lineage>
        <taxon>Eukaryota</taxon>
        <taxon>Fungi</taxon>
        <taxon>Dikarya</taxon>
        <taxon>Ascomycota</taxon>
        <taxon>Pezizomycotina</taxon>
        <taxon>Sordariomycetes</taxon>
        <taxon>Xylariomycetidae</taxon>
        <taxon>Amphisphaeriales</taxon>
        <taxon>Sporocadaceae</taxon>
        <taxon>Seiridium</taxon>
    </lineage>
</organism>
<protein>
    <submittedName>
        <fullName evidence="1">Saccharopine dehydrogenase NADP binding domain-containing protein</fullName>
    </submittedName>
</protein>
<name>A0ABR2XWK8_9PEZI</name>
<sequence length="150" mass="16175">MSPPLEQLEASQQSVINDLTQSLSNRTSTQLVDSSLATKSTNMPNIRSFVYLVDNTFPSGNLAALPSDPADEERRASPYHASVAITTAQGTARRGMLHTVNGYTFTSQAAVHASQRVFSGEFKRGFHTSAEVFGVSFITYITGSTIEDAP</sequence>
<dbReference type="PANTHER" id="PTHR43781">
    <property type="entry name" value="SACCHAROPINE DEHYDROGENASE"/>
    <property type="match status" value="1"/>
</dbReference>
<keyword evidence="2" id="KW-1185">Reference proteome</keyword>
<proteinExistence type="predicted"/>
<dbReference type="Proteomes" id="UP001465668">
    <property type="component" value="Unassembled WGS sequence"/>
</dbReference>
<evidence type="ECO:0000313" key="1">
    <source>
        <dbReference type="EMBL" id="KAK9778152.1"/>
    </source>
</evidence>
<comment type="caution">
    <text evidence="1">The sequence shown here is derived from an EMBL/GenBank/DDBJ whole genome shotgun (WGS) entry which is preliminary data.</text>
</comment>
<accession>A0ABR2XWK8</accession>
<dbReference type="EMBL" id="JARVKM010000017">
    <property type="protein sequence ID" value="KAK9778152.1"/>
    <property type="molecule type" value="Genomic_DNA"/>
</dbReference>
<evidence type="ECO:0000313" key="2">
    <source>
        <dbReference type="Proteomes" id="UP001465668"/>
    </source>
</evidence>